<reference evidence="4 5" key="1">
    <citation type="submission" date="2019-06" db="EMBL/GenBank/DDBJ databases">
        <title>Metagenome assembled Genome of Spiribacter salinus SL48-SHIP from the microbial mat of Salt Lake 48 (Novosibirsk region, Russia).</title>
        <authorList>
            <person name="Shipova A."/>
            <person name="Rozanov A.S."/>
            <person name="Bryanskaya A.V."/>
            <person name="Peltek S.E."/>
        </authorList>
    </citation>
    <scope>NUCLEOTIDE SEQUENCE [LARGE SCALE GENOMIC DNA]</scope>
    <source>
        <strain evidence="4">SL48-SHIP-2</strain>
    </source>
</reference>
<dbReference type="EMBL" id="VIFK01000001">
    <property type="protein sequence ID" value="TQF01056.1"/>
    <property type="molecule type" value="Genomic_DNA"/>
</dbReference>
<name>A0A540VWB5_9GAMM</name>
<dbReference type="Proteomes" id="UP000315400">
    <property type="component" value="Unassembled WGS sequence"/>
</dbReference>
<evidence type="ECO:0000256" key="3">
    <source>
        <dbReference type="SAM" id="SignalP"/>
    </source>
</evidence>
<feature type="region of interest" description="Disordered" evidence="2">
    <location>
        <begin position="170"/>
        <end position="190"/>
    </location>
</feature>
<organism evidence="4 5">
    <name type="scientific">Spiribacter salinus</name>
    <dbReference type="NCBI Taxonomy" id="1335746"/>
    <lineage>
        <taxon>Bacteria</taxon>
        <taxon>Pseudomonadati</taxon>
        <taxon>Pseudomonadota</taxon>
        <taxon>Gammaproteobacteria</taxon>
        <taxon>Chromatiales</taxon>
        <taxon>Ectothiorhodospiraceae</taxon>
        <taxon>Spiribacter</taxon>
    </lineage>
</organism>
<dbReference type="AlphaFoldDB" id="A0A540VWB5"/>
<feature type="compositionally biased region" description="Polar residues" evidence="2">
    <location>
        <begin position="175"/>
        <end position="190"/>
    </location>
</feature>
<feature type="signal peptide" evidence="3">
    <location>
        <begin position="1"/>
        <end position="29"/>
    </location>
</feature>
<sequence>MTMLNSRAGRMVSVAALGLLFALSSQSFAQDTTDSLQSKRQELRELQQTLSEIRQTAMEDHPELQRQQDKLQTQVMSRMRDEGVEPRKSIRRLQDITRELRSGEAAEEDQAALMQEYQETRESVLAARREALDDDGVRDAQEALQSDLVDAMTEQDPTVPEMIERFETLREDVAGSQSSLDMGTQRSWGG</sequence>
<feature type="coiled-coil region" evidence="1">
    <location>
        <begin position="29"/>
        <end position="56"/>
    </location>
</feature>
<accession>A0A540VWB5</accession>
<evidence type="ECO:0000256" key="2">
    <source>
        <dbReference type="SAM" id="MobiDB-lite"/>
    </source>
</evidence>
<proteinExistence type="predicted"/>
<protein>
    <submittedName>
        <fullName evidence="4">Uncharacterized protein</fullName>
    </submittedName>
</protein>
<feature type="chain" id="PRO_5021749064" evidence="3">
    <location>
        <begin position="30"/>
        <end position="190"/>
    </location>
</feature>
<keyword evidence="1" id="KW-0175">Coiled coil</keyword>
<dbReference type="STRING" id="1260251.SPISAL_05905"/>
<keyword evidence="3" id="KW-0732">Signal</keyword>
<gene>
    <name evidence="4" type="ORF">FKY71_00295</name>
</gene>
<evidence type="ECO:0000313" key="5">
    <source>
        <dbReference type="Proteomes" id="UP000315400"/>
    </source>
</evidence>
<evidence type="ECO:0000256" key="1">
    <source>
        <dbReference type="SAM" id="Coils"/>
    </source>
</evidence>
<evidence type="ECO:0000313" key="4">
    <source>
        <dbReference type="EMBL" id="TQF01056.1"/>
    </source>
</evidence>
<comment type="caution">
    <text evidence="4">The sequence shown here is derived from an EMBL/GenBank/DDBJ whole genome shotgun (WGS) entry which is preliminary data.</text>
</comment>